<dbReference type="PROSITE" id="PS00092">
    <property type="entry name" value="N6_MTASE"/>
    <property type="match status" value="1"/>
</dbReference>
<comment type="caution">
    <text evidence="4">The sequence shown here is derived from an EMBL/GenBank/DDBJ whole genome shotgun (WGS) entry which is preliminary data.</text>
</comment>
<dbReference type="InterPro" id="IPR002052">
    <property type="entry name" value="DNA_methylase_N6_adenine_CS"/>
</dbReference>
<evidence type="ECO:0000313" key="5">
    <source>
        <dbReference type="Proteomes" id="UP001230156"/>
    </source>
</evidence>
<dbReference type="PANTHER" id="PTHR47739">
    <property type="entry name" value="TRNA1(VAL) (ADENINE(37)-N6)-METHYLTRANSFERASE"/>
    <property type="match status" value="1"/>
</dbReference>
<dbReference type="InterPro" id="IPR029063">
    <property type="entry name" value="SAM-dependent_MTases_sf"/>
</dbReference>
<dbReference type="GO" id="GO:0008168">
    <property type="term" value="F:methyltransferase activity"/>
    <property type="evidence" value="ECO:0007669"/>
    <property type="project" value="UniProtKB-KW"/>
</dbReference>
<keyword evidence="1 4" id="KW-0489">Methyltransferase</keyword>
<protein>
    <submittedName>
        <fullName evidence="4">Methyltransferase</fullName>
    </submittedName>
</protein>
<feature type="domain" description="Methyltransferase small" evidence="3">
    <location>
        <begin position="31"/>
        <end position="163"/>
    </location>
</feature>
<dbReference type="Pfam" id="PF05175">
    <property type="entry name" value="MTS"/>
    <property type="match status" value="1"/>
</dbReference>
<keyword evidence="2" id="KW-0949">S-adenosyl-L-methionine</keyword>
<dbReference type="Proteomes" id="UP001230156">
    <property type="component" value="Unassembled WGS sequence"/>
</dbReference>
<organism evidence="4 5">
    <name type="scientific">Dongia sedimenti</name>
    <dbReference type="NCBI Taxonomy" id="3064282"/>
    <lineage>
        <taxon>Bacteria</taxon>
        <taxon>Pseudomonadati</taxon>
        <taxon>Pseudomonadota</taxon>
        <taxon>Alphaproteobacteria</taxon>
        <taxon>Rhodospirillales</taxon>
        <taxon>Dongiaceae</taxon>
        <taxon>Dongia</taxon>
    </lineage>
</organism>
<sequence length="247" mass="25325">MDNIAGSDRLLGGRVKVAQPADGYRVAVDAVLLAAAVDAAPGAAVLDLGCGVGSVGLCLAWRRPDLSITGLDREPVFAACARANAATNGFSDRLQIIESDLRAPLPRKFDAVVMNPPYLKAGAATVSAHPLKAAATAESAAKLADWIAAARAALKPGGILTLIHRADRLDDVLGCVGRGFGGIAILPIHPKRDRAARRIILRAQLGSGEPMAILPGLVLHEEGGAFTAAADSVLRDGSALPMRAGLA</sequence>
<evidence type="ECO:0000256" key="1">
    <source>
        <dbReference type="ARBA" id="ARBA00022603"/>
    </source>
</evidence>
<dbReference type="InterPro" id="IPR050210">
    <property type="entry name" value="tRNA_Adenine-N(6)_MTase"/>
</dbReference>
<dbReference type="RefSeq" id="WP_379953813.1">
    <property type="nucleotide sequence ID" value="NZ_JAUYVI010000001.1"/>
</dbReference>
<reference evidence="5" key="1">
    <citation type="submission" date="2023-08" db="EMBL/GenBank/DDBJ databases">
        <title>Rhodospirillaceae gen. nov., a novel taxon isolated from the Yangtze River Yuezi River estuary sludge.</title>
        <authorList>
            <person name="Ruan L."/>
        </authorList>
    </citation>
    <scope>NUCLEOTIDE SEQUENCE [LARGE SCALE GENOMIC DNA]</scope>
    <source>
        <strain evidence="5">R-7</strain>
    </source>
</reference>
<proteinExistence type="predicted"/>
<dbReference type="EMBL" id="JAUYVI010000001">
    <property type="protein sequence ID" value="MDQ7246426.1"/>
    <property type="molecule type" value="Genomic_DNA"/>
</dbReference>
<keyword evidence="1 4" id="KW-0808">Transferase</keyword>
<dbReference type="InterPro" id="IPR007848">
    <property type="entry name" value="Small_mtfrase_dom"/>
</dbReference>
<dbReference type="Gene3D" id="3.40.50.150">
    <property type="entry name" value="Vaccinia Virus protein VP39"/>
    <property type="match status" value="1"/>
</dbReference>
<dbReference type="CDD" id="cd02440">
    <property type="entry name" value="AdoMet_MTases"/>
    <property type="match status" value="1"/>
</dbReference>
<keyword evidence="5" id="KW-1185">Reference proteome</keyword>
<dbReference type="SUPFAM" id="SSF53335">
    <property type="entry name" value="S-adenosyl-L-methionine-dependent methyltransferases"/>
    <property type="match status" value="1"/>
</dbReference>
<gene>
    <name evidence="4" type="ORF">Q8A70_02055</name>
</gene>
<dbReference type="PANTHER" id="PTHR47739:SF1">
    <property type="entry name" value="TRNA1(VAL) (ADENINE(37)-N6)-METHYLTRANSFERASE"/>
    <property type="match status" value="1"/>
</dbReference>
<dbReference type="GO" id="GO:0032259">
    <property type="term" value="P:methylation"/>
    <property type="evidence" value="ECO:0007669"/>
    <property type="project" value="UniProtKB-KW"/>
</dbReference>
<evidence type="ECO:0000259" key="3">
    <source>
        <dbReference type="Pfam" id="PF05175"/>
    </source>
</evidence>
<name>A0ABU0YFD9_9PROT</name>
<evidence type="ECO:0000313" key="4">
    <source>
        <dbReference type="EMBL" id="MDQ7246426.1"/>
    </source>
</evidence>
<evidence type="ECO:0000256" key="2">
    <source>
        <dbReference type="ARBA" id="ARBA00022691"/>
    </source>
</evidence>
<accession>A0ABU0YFD9</accession>